<dbReference type="EMBL" id="PXZH01000003">
    <property type="protein sequence ID" value="RST89075.1"/>
    <property type="molecule type" value="Genomic_DNA"/>
</dbReference>
<dbReference type="InterPro" id="IPR014710">
    <property type="entry name" value="RmlC-like_jellyroll"/>
</dbReference>
<proteinExistence type="predicted"/>
<dbReference type="SMART" id="SM00342">
    <property type="entry name" value="HTH_ARAC"/>
    <property type="match status" value="1"/>
</dbReference>
<dbReference type="InterPro" id="IPR018062">
    <property type="entry name" value="HTH_AraC-typ_CS"/>
</dbReference>
<dbReference type="PANTHER" id="PTHR43280:SF34">
    <property type="entry name" value="ARAC-FAMILY TRANSCRIPTIONAL REGULATOR"/>
    <property type="match status" value="1"/>
</dbReference>
<dbReference type="PROSITE" id="PS01124">
    <property type="entry name" value="HTH_ARAC_FAMILY_2"/>
    <property type="match status" value="1"/>
</dbReference>
<comment type="caution">
    <text evidence="5">The sequence shown here is derived from an EMBL/GenBank/DDBJ whole genome shotgun (WGS) entry which is preliminary data.</text>
</comment>
<dbReference type="InterPro" id="IPR003313">
    <property type="entry name" value="AraC-bd"/>
</dbReference>
<keyword evidence="2" id="KW-0238">DNA-binding</keyword>
<evidence type="ECO:0000256" key="1">
    <source>
        <dbReference type="ARBA" id="ARBA00023015"/>
    </source>
</evidence>
<evidence type="ECO:0000256" key="2">
    <source>
        <dbReference type="ARBA" id="ARBA00023125"/>
    </source>
</evidence>
<dbReference type="PANTHER" id="PTHR43280">
    <property type="entry name" value="ARAC-FAMILY TRANSCRIPTIONAL REGULATOR"/>
    <property type="match status" value="1"/>
</dbReference>
<evidence type="ECO:0000313" key="6">
    <source>
        <dbReference type="Proteomes" id="UP000277864"/>
    </source>
</evidence>
<dbReference type="Proteomes" id="UP000277864">
    <property type="component" value="Unassembled WGS sequence"/>
</dbReference>
<dbReference type="PROSITE" id="PS00041">
    <property type="entry name" value="HTH_ARAC_FAMILY_1"/>
    <property type="match status" value="1"/>
</dbReference>
<gene>
    <name evidence="5" type="ORF">C7P63_07240</name>
</gene>
<dbReference type="RefSeq" id="WP_125943502.1">
    <property type="nucleotide sequence ID" value="NZ_PXZH01000003.1"/>
</dbReference>
<name>A0A429Z5V0_9ENTE</name>
<dbReference type="InterPro" id="IPR009057">
    <property type="entry name" value="Homeodomain-like_sf"/>
</dbReference>
<reference evidence="5 6" key="1">
    <citation type="submission" date="2018-03" db="EMBL/GenBank/DDBJ databases">
        <authorList>
            <person name="Gulvik C.A."/>
        </authorList>
    </citation>
    <scope>NUCLEOTIDE SEQUENCE [LARGE SCALE GENOMIC DNA]</scope>
    <source>
        <strain evidence="5 6">JCM 31581</strain>
    </source>
</reference>
<evidence type="ECO:0000313" key="5">
    <source>
        <dbReference type="EMBL" id="RST89075.1"/>
    </source>
</evidence>
<sequence length="278" mass="32146">MNYNIEHFASNTLSSHGNTEETMHFAPHLHNHYELNLFISGDISFFIDGELFKPTKGDLFLINSTRIHGPKILSKSSYERAIIHFSSKLIQLIPQESLDLLKIFETKNMIHLNQAETQTFIQITDKLQNLEEINQELFGKNILMQVYLIEILILINQTATNCNLDESFLTNDELSPIVSQIIHLIQENLDQTLSLNTIEKKLNMNKHYLNRLFKAELGISIYQFIQLNKISLAKKLLYQGISVTEVCEQLAYKDYSTFARAFKRVTELSPTNYVKSML</sequence>
<dbReference type="SUPFAM" id="SSF46689">
    <property type="entry name" value="Homeodomain-like"/>
    <property type="match status" value="2"/>
</dbReference>
<dbReference type="GO" id="GO:0003700">
    <property type="term" value="F:DNA-binding transcription factor activity"/>
    <property type="evidence" value="ECO:0007669"/>
    <property type="project" value="InterPro"/>
</dbReference>
<keyword evidence="3" id="KW-0804">Transcription</keyword>
<evidence type="ECO:0000259" key="4">
    <source>
        <dbReference type="PROSITE" id="PS01124"/>
    </source>
</evidence>
<dbReference type="AlphaFoldDB" id="A0A429Z5V0"/>
<evidence type="ECO:0000256" key="3">
    <source>
        <dbReference type="ARBA" id="ARBA00023163"/>
    </source>
</evidence>
<dbReference type="Gene3D" id="1.10.10.60">
    <property type="entry name" value="Homeodomain-like"/>
    <property type="match status" value="2"/>
</dbReference>
<organism evidence="5 6">
    <name type="scientific">Vagococcus humatus</name>
    <dbReference type="NCBI Taxonomy" id="1889241"/>
    <lineage>
        <taxon>Bacteria</taxon>
        <taxon>Bacillati</taxon>
        <taxon>Bacillota</taxon>
        <taxon>Bacilli</taxon>
        <taxon>Lactobacillales</taxon>
        <taxon>Enterococcaceae</taxon>
        <taxon>Vagococcus</taxon>
    </lineage>
</organism>
<dbReference type="SUPFAM" id="SSF51215">
    <property type="entry name" value="Regulatory protein AraC"/>
    <property type="match status" value="1"/>
</dbReference>
<keyword evidence="6" id="KW-1185">Reference proteome</keyword>
<dbReference type="Pfam" id="PF02311">
    <property type="entry name" value="AraC_binding"/>
    <property type="match status" value="1"/>
</dbReference>
<dbReference type="GO" id="GO:0043565">
    <property type="term" value="F:sequence-specific DNA binding"/>
    <property type="evidence" value="ECO:0007669"/>
    <property type="project" value="InterPro"/>
</dbReference>
<dbReference type="Pfam" id="PF12833">
    <property type="entry name" value="HTH_18"/>
    <property type="match status" value="1"/>
</dbReference>
<dbReference type="InterPro" id="IPR037923">
    <property type="entry name" value="HTH-like"/>
</dbReference>
<dbReference type="Gene3D" id="2.60.120.10">
    <property type="entry name" value="Jelly Rolls"/>
    <property type="match status" value="1"/>
</dbReference>
<feature type="domain" description="HTH araC/xylS-type" evidence="4">
    <location>
        <begin position="179"/>
        <end position="276"/>
    </location>
</feature>
<dbReference type="InterPro" id="IPR018060">
    <property type="entry name" value="HTH_AraC"/>
</dbReference>
<dbReference type="OrthoDB" id="342399at2"/>
<accession>A0A429Z5V0</accession>
<protein>
    <recommendedName>
        <fullName evidence="4">HTH araC/xylS-type domain-containing protein</fullName>
    </recommendedName>
</protein>
<keyword evidence="1" id="KW-0805">Transcription regulation</keyword>